<dbReference type="WBParaSite" id="SPAL_0000195700.1">
    <property type="protein sequence ID" value="SPAL_0000195700.1"/>
    <property type="gene ID" value="SPAL_0000195700"/>
</dbReference>
<proteinExistence type="predicted"/>
<evidence type="ECO:0000313" key="2">
    <source>
        <dbReference type="WBParaSite" id="SPAL_0000195700.1"/>
    </source>
</evidence>
<dbReference type="Proteomes" id="UP000046392">
    <property type="component" value="Unplaced"/>
</dbReference>
<dbReference type="AlphaFoldDB" id="A0A0N5B7D1"/>
<dbReference type="InterPro" id="IPR029058">
    <property type="entry name" value="AB_hydrolase_fold"/>
</dbReference>
<dbReference type="GO" id="GO:0006508">
    <property type="term" value="P:proteolysis"/>
    <property type="evidence" value="ECO:0007669"/>
    <property type="project" value="InterPro"/>
</dbReference>
<dbReference type="Gene3D" id="3.40.50.1820">
    <property type="entry name" value="alpha/beta hydrolase"/>
    <property type="match status" value="1"/>
</dbReference>
<dbReference type="GO" id="GO:0070008">
    <property type="term" value="F:serine-type exopeptidase activity"/>
    <property type="evidence" value="ECO:0007669"/>
    <property type="project" value="InterPro"/>
</dbReference>
<evidence type="ECO:0000313" key="1">
    <source>
        <dbReference type="Proteomes" id="UP000046392"/>
    </source>
</evidence>
<protein>
    <submittedName>
        <fullName evidence="2">Lyase_8 domain-containing protein</fullName>
    </submittedName>
</protein>
<dbReference type="InterPro" id="IPR008758">
    <property type="entry name" value="Peptidase_S28"/>
</dbReference>
<keyword evidence="1" id="KW-1185">Reference proteome</keyword>
<dbReference type="Pfam" id="PF05577">
    <property type="entry name" value="Peptidase_S28"/>
    <property type="match status" value="1"/>
</dbReference>
<reference evidence="2" key="1">
    <citation type="submission" date="2017-02" db="UniProtKB">
        <authorList>
            <consortium name="WormBaseParasite"/>
        </authorList>
    </citation>
    <scope>IDENTIFICATION</scope>
</reference>
<accession>A0A0N5B7D1</accession>
<sequence>MCIDVFGKQFTRDKIDENVRRTNLYYDGNTNYHGSNVVMAYGSIDLWNILGSYTYDSSHNLFSYLINGKAHFADLYPPRETNPVDLPNESK</sequence>
<name>A0A0N5B7D1_STREA</name>
<organism evidence="1 2">
    <name type="scientific">Strongyloides papillosus</name>
    <name type="common">Intestinal threadworm</name>
    <dbReference type="NCBI Taxonomy" id="174720"/>
    <lineage>
        <taxon>Eukaryota</taxon>
        <taxon>Metazoa</taxon>
        <taxon>Ecdysozoa</taxon>
        <taxon>Nematoda</taxon>
        <taxon>Chromadorea</taxon>
        <taxon>Rhabditida</taxon>
        <taxon>Tylenchina</taxon>
        <taxon>Panagrolaimomorpha</taxon>
        <taxon>Strongyloidoidea</taxon>
        <taxon>Strongyloididae</taxon>
        <taxon>Strongyloides</taxon>
    </lineage>
</organism>